<sequence>MKKSITQSKVLKATLVGAVAFTPVLAVAPTADAAETSVTYPNVEKFISDLRIAFDSSALTDDDRNALVNAHNEISKHLSNEAQQTIYLQQILKAEVPSEVSKDVVGKLVELLAASTTGVNMQNEFYKFTNQTTEAELNSAFGTSGVKITDWVNFLIAIETKVFNKLGSGQTYSSYYQAFEDSLYDVLAEGNHGPIVAGIAKTINVDAVKPVLQNIVTNSKVPENAADAFVKLAKQYDELQNTSDGGSGGTPVTPPAVVNGELTVDAGTLTTNPQAVIDAINAATTVEEVVITLPAGAEEVEVPATIVAALKAKNADAVIVVEAEAGSFNLPVAEINLAAAATQLGVTQAELSLLVKVEEVTNPLTGQAGLKVLAPAVDFTVALVDAQGKQYVINRFSKPATRALVANGTLNPTTTVAVVVQPNGSYSAVPTFVPAGNTEALFYRNTTSVYTLIENFQTFKDIDGGKSWAEDYVEKLASRMIVKGVNSEEYKPSNFITRGEFAALLSRGLGISAADLNKKVFKDVTTDQAANKNGEVYAAVEAGIIQGYEDGTFRPYDRITRDQAAIMISRAIAYLGDEKVAFNKDKNSSDFKDYTAIGATARPHVERVYEAGYIDGFLDDTFRPGAETNRAQMAKILYNFLQSVKHIN</sequence>
<dbReference type="Proteomes" id="UP001595733">
    <property type="component" value="Unassembled WGS sequence"/>
</dbReference>
<evidence type="ECO:0000256" key="1">
    <source>
        <dbReference type="SAM" id="SignalP"/>
    </source>
</evidence>
<evidence type="ECO:0000313" key="3">
    <source>
        <dbReference type="EMBL" id="MFC4354177.1"/>
    </source>
</evidence>
<protein>
    <submittedName>
        <fullName evidence="3">S-layer homology domain-containing protein</fullName>
    </submittedName>
</protein>
<accession>A0ABV8UTN6</accession>
<keyword evidence="4" id="KW-1185">Reference proteome</keyword>
<keyword evidence="1" id="KW-0732">Signal</keyword>
<feature type="domain" description="SLH" evidence="2">
    <location>
        <begin position="456"/>
        <end position="516"/>
    </location>
</feature>
<organism evidence="3 4">
    <name type="scientific">Chryseomicrobium palamuruense</name>
    <dbReference type="NCBI Taxonomy" id="682973"/>
    <lineage>
        <taxon>Bacteria</taxon>
        <taxon>Bacillati</taxon>
        <taxon>Bacillota</taxon>
        <taxon>Bacilli</taxon>
        <taxon>Bacillales</taxon>
        <taxon>Caryophanaceae</taxon>
        <taxon>Chryseomicrobium</taxon>
    </lineage>
</organism>
<feature type="domain" description="SLH" evidence="2">
    <location>
        <begin position="517"/>
        <end position="582"/>
    </location>
</feature>
<evidence type="ECO:0000313" key="4">
    <source>
        <dbReference type="Proteomes" id="UP001595733"/>
    </source>
</evidence>
<dbReference type="Pfam" id="PF00395">
    <property type="entry name" value="SLH"/>
    <property type="match status" value="3"/>
</dbReference>
<dbReference type="EMBL" id="JBHSEF010000009">
    <property type="protein sequence ID" value="MFC4354177.1"/>
    <property type="molecule type" value="Genomic_DNA"/>
</dbReference>
<dbReference type="InterPro" id="IPR051465">
    <property type="entry name" value="Cell_Envelope_Struct_Comp"/>
</dbReference>
<dbReference type="InterPro" id="IPR001119">
    <property type="entry name" value="SLH_dom"/>
</dbReference>
<dbReference type="PANTHER" id="PTHR43308">
    <property type="entry name" value="OUTER MEMBRANE PROTEIN ALPHA-RELATED"/>
    <property type="match status" value="1"/>
</dbReference>
<name>A0ABV8UTN6_9BACL</name>
<dbReference type="RefSeq" id="WP_378140310.1">
    <property type="nucleotide sequence ID" value="NZ_JBHSEF010000009.1"/>
</dbReference>
<proteinExistence type="predicted"/>
<dbReference type="PROSITE" id="PS51272">
    <property type="entry name" value="SLH"/>
    <property type="match status" value="3"/>
</dbReference>
<gene>
    <name evidence="3" type="ORF">ACFO0S_03710</name>
</gene>
<reference evidence="4" key="1">
    <citation type="journal article" date="2019" name="Int. J. Syst. Evol. Microbiol.">
        <title>The Global Catalogue of Microorganisms (GCM) 10K type strain sequencing project: providing services to taxonomists for standard genome sequencing and annotation.</title>
        <authorList>
            <consortium name="The Broad Institute Genomics Platform"/>
            <consortium name="The Broad Institute Genome Sequencing Center for Infectious Disease"/>
            <person name="Wu L."/>
            <person name="Ma J."/>
        </authorList>
    </citation>
    <scope>NUCLEOTIDE SEQUENCE [LARGE SCALE GENOMIC DNA]</scope>
    <source>
        <strain evidence="4">CCUG 50353</strain>
    </source>
</reference>
<feature type="signal peptide" evidence="1">
    <location>
        <begin position="1"/>
        <end position="33"/>
    </location>
</feature>
<feature type="chain" id="PRO_5045141531" evidence="1">
    <location>
        <begin position="34"/>
        <end position="648"/>
    </location>
</feature>
<evidence type="ECO:0000259" key="2">
    <source>
        <dbReference type="PROSITE" id="PS51272"/>
    </source>
</evidence>
<feature type="domain" description="SLH" evidence="2">
    <location>
        <begin position="588"/>
        <end position="648"/>
    </location>
</feature>
<comment type="caution">
    <text evidence="3">The sequence shown here is derived from an EMBL/GenBank/DDBJ whole genome shotgun (WGS) entry which is preliminary data.</text>
</comment>